<name>G7VHR8_9CREN</name>
<evidence type="ECO:0000313" key="2">
    <source>
        <dbReference type="EMBL" id="AET32090.1"/>
    </source>
</evidence>
<protein>
    <recommendedName>
        <fullName evidence="1">BFN domain-containing protein</fullName>
    </recommendedName>
</protein>
<gene>
    <name evidence="2" type="ORF">P186_0638</name>
</gene>
<dbReference type="Gene3D" id="3.10.690.10">
    <property type="entry name" value="Bifunctional nuclease domain"/>
    <property type="match status" value="1"/>
</dbReference>
<dbReference type="Proteomes" id="UP000005867">
    <property type="component" value="Chromosome"/>
</dbReference>
<dbReference type="InterPro" id="IPR036104">
    <property type="entry name" value="BFN_sf"/>
</dbReference>
<accession>G7VHR8</accession>
<dbReference type="PANTHER" id="PTHR15160">
    <property type="entry name" value="VON HIPPEL-LINDAU PROTEIN"/>
    <property type="match status" value="1"/>
</dbReference>
<dbReference type="GO" id="GO:0004518">
    <property type="term" value="F:nuclease activity"/>
    <property type="evidence" value="ECO:0007669"/>
    <property type="project" value="InterPro"/>
</dbReference>
<dbReference type="HOGENOM" id="CLU_096111_3_0_2"/>
<dbReference type="GeneID" id="11594904"/>
<dbReference type="EMBL" id="CP003098">
    <property type="protein sequence ID" value="AET32090.1"/>
    <property type="molecule type" value="Genomic_DNA"/>
</dbReference>
<dbReference type="OrthoDB" id="30741at2157"/>
<evidence type="ECO:0000313" key="3">
    <source>
        <dbReference type="Proteomes" id="UP000005867"/>
    </source>
</evidence>
<dbReference type="Pfam" id="PF02577">
    <property type="entry name" value="BFN_dom"/>
    <property type="match status" value="1"/>
</dbReference>
<dbReference type="BioCyc" id="PSP1104324:GJSN-628-MONOMER"/>
<dbReference type="SUPFAM" id="SSF103256">
    <property type="entry name" value="Hypothetical protein TM0160"/>
    <property type="match status" value="1"/>
</dbReference>
<proteinExistence type="predicted"/>
<dbReference type="AlphaFoldDB" id="G7VHR8"/>
<feature type="domain" description="BFN" evidence="1">
    <location>
        <begin position="4"/>
        <end position="140"/>
    </location>
</feature>
<sequence length="153" mass="16652">MARYLKAEIVSILETMDSYGQIVGVMLVSAEEWGDRAVPIIIGAAETLSIKKGMGEVDFPRPLSHDLFMDIIEALGATVEKVTIDALVSSTYTATVYIKDRDGKTLSFDARPSDAVALAVRANAPIYIADNLEKYAEDVRKYLPPPGGKVTEE</sequence>
<dbReference type="eggNOG" id="arCOG01759">
    <property type="taxonomic scope" value="Archaea"/>
</dbReference>
<evidence type="ECO:0000259" key="1">
    <source>
        <dbReference type="PROSITE" id="PS51658"/>
    </source>
</evidence>
<dbReference type="PROSITE" id="PS51658">
    <property type="entry name" value="BFN"/>
    <property type="match status" value="1"/>
</dbReference>
<organism evidence="2 3">
    <name type="scientific">Pyrobaculum ferrireducens</name>
    <dbReference type="NCBI Taxonomy" id="1104324"/>
    <lineage>
        <taxon>Archaea</taxon>
        <taxon>Thermoproteota</taxon>
        <taxon>Thermoprotei</taxon>
        <taxon>Thermoproteales</taxon>
        <taxon>Thermoproteaceae</taxon>
        <taxon>Pyrobaculum</taxon>
    </lineage>
</organism>
<dbReference type="InterPro" id="IPR003729">
    <property type="entry name" value="Bi_nuclease_dom"/>
</dbReference>
<dbReference type="KEGG" id="pyr:P186_0638"/>
<dbReference type="STRING" id="1104324.P186_0638"/>
<dbReference type="RefSeq" id="WP_014287918.1">
    <property type="nucleotide sequence ID" value="NC_016645.1"/>
</dbReference>
<dbReference type="PANTHER" id="PTHR15160:SF1">
    <property type="entry name" value="VON HIPPEL-LINDAU DISEASE TUMOR SUPPRESSOR"/>
    <property type="match status" value="1"/>
</dbReference>
<reference evidence="2 3" key="1">
    <citation type="journal article" date="2012" name="J. Bacteriol.">
        <title>Complete genome sequence of strain 1860, a crenarchaeon of the genus pyrobaculum able to grow with various electron acceptors.</title>
        <authorList>
            <person name="Mardanov A.V."/>
            <person name="Gumerov V.M."/>
            <person name="Slobodkina G.B."/>
            <person name="Beletsky A.V."/>
            <person name="Bonch-Osmolovskaya E.A."/>
            <person name="Ravin N.V."/>
            <person name="Skryabin K.G."/>
        </authorList>
    </citation>
    <scope>NUCLEOTIDE SEQUENCE [LARGE SCALE GENOMIC DNA]</scope>
    <source>
        <strain evidence="2 3">1860</strain>
    </source>
</reference>
<keyword evidence="3" id="KW-1185">Reference proteome</keyword>